<reference evidence="3 4" key="1">
    <citation type="journal article" date="2017" name="Int J Environ Stud">
        <title>Does the Miocene-Pliocene relict legume Oxytropis triphylla form nitrogen-fixing nodules with a combination of bacterial strains?</title>
        <authorList>
            <person name="Safronova V."/>
            <person name="Belimov A."/>
            <person name="Sazanova A."/>
            <person name="Kuznetsova I."/>
            <person name="Popova J."/>
            <person name="Andronov E."/>
            <person name="Verkhozina A."/>
            <person name="Tikhonovich I."/>
        </authorList>
    </citation>
    <scope>NUCLEOTIDE SEQUENCE [LARGE SCALE GENOMIC DNA]</scope>
    <source>
        <strain evidence="3 4">Tri-38</strain>
    </source>
</reference>
<dbReference type="EMBL" id="MZMT01000062">
    <property type="protein sequence ID" value="PIO41433.1"/>
    <property type="molecule type" value="Genomic_DNA"/>
</dbReference>
<dbReference type="RefSeq" id="WP_100002458.1">
    <property type="nucleotide sequence ID" value="NZ_CP017942.1"/>
</dbReference>
<keyword evidence="1" id="KW-0560">Oxidoreductase</keyword>
<proteinExistence type="predicted"/>
<evidence type="ECO:0000256" key="1">
    <source>
        <dbReference type="ARBA" id="ARBA00023002"/>
    </source>
</evidence>
<dbReference type="Gene3D" id="3.40.50.10280">
    <property type="entry name" value="Methylene-tetrahydromethanopterin dehydrogenase, N-terminal domain"/>
    <property type="match status" value="1"/>
</dbReference>
<dbReference type="OrthoDB" id="7929761at2"/>
<dbReference type="InterPro" id="IPR015259">
    <property type="entry name" value="Methyl-teptahyd_DH_N"/>
</dbReference>
<organism evidence="3 4">
    <name type="scientific">Phyllobacterium zundukense</name>
    <dbReference type="NCBI Taxonomy" id="1867719"/>
    <lineage>
        <taxon>Bacteria</taxon>
        <taxon>Pseudomonadati</taxon>
        <taxon>Pseudomonadota</taxon>
        <taxon>Alphaproteobacteria</taxon>
        <taxon>Hyphomicrobiales</taxon>
        <taxon>Phyllobacteriaceae</taxon>
        <taxon>Phyllobacterium</taxon>
    </lineage>
</organism>
<protein>
    <submittedName>
        <fullName evidence="3">Methylenetetrahydromethanopterin dehydrogenase</fullName>
    </submittedName>
</protein>
<dbReference type="KEGG" id="pht:BLM14_23780"/>
<dbReference type="Gene3D" id="3.40.50.720">
    <property type="entry name" value="NAD(P)-binding Rossmann-like Domain"/>
    <property type="match status" value="1"/>
</dbReference>
<accession>A0A2N9VPL5</accession>
<evidence type="ECO:0000313" key="4">
    <source>
        <dbReference type="Proteomes" id="UP000232163"/>
    </source>
</evidence>
<keyword evidence="4" id="KW-1185">Reference proteome</keyword>
<sequence>MSRKTILHMLTPLRHMSPFDVNMALDAGYDAVIPYTDVELSDVGNLVQDAIFSRPPDAGVATGIFLAGKDAPLALDMLDAARKSMVPPFEVSVFADPAGSFTTAAAMVAKVEKALIKHHDRELNGTSVAVFGATGVVGYCTAVIAAGEGAMVTIVGHDGIERVQEIAASIKQRFNVTVEAADGSTEAKKATIVEGTEVVLAAAKAGVQVISKAQLGSAGGLLVVADVNAVPPAGIEGLKVNANGEKLDATQAVGIGPLSIGNVKYKTQAGLFERMIKAEKPVILDFRDAFTLARDLAK</sequence>
<dbReference type="InterPro" id="IPR037089">
    <property type="entry name" value="Methyl-teptahyd_DH_N_sf"/>
</dbReference>
<dbReference type="Proteomes" id="UP000232163">
    <property type="component" value="Unassembled WGS sequence"/>
</dbReference>
<evidence type="ECO:0000313" key="3">
    <source>
        <dbReference type="EMBL" id="PIO41433.1"/>
    </source>
</evidence>
<evidence type="ECO:0000259" key="2">
    <source>
        <dbReference type="Pfam" id="PF09176"/>
    </source>
</evidence>
<dbReference type="Pfam" id="PF09176">
    <property type="entry name" value="Mpt_N"/>
    <property type="match status" value="1"/>
</dbReference>
<dbReference type="InterPro" id="IPR036291">
    <property type="entry name" value="NAD(P)-bd_dom_sf"/>
</dbReference>
<dbReference type="GO" id="GO:0016491">
    <property type="term" value="F:oxidoreductase activity"/>
    <property type="evidence" value="ECO:0007669"/>
    <property type="project" value="UniProtKB-KW"/>
</dbReference>
<comment type="caution">
    <text evidence="3">The sequence shown here is derived from an EMBL/GenBank/DDBJ whole genome shotgun (WGS) entry which is preliminary data.</text>
</comment>
<dbReference type="AlphaFoldDB" id="A0A2N9VPL5"/>
<dbReference type="SUPFAM" id="SSF53223">
    <property type="entry name" value="Aminoacid dehydrogenase-like, N-terminal domain"/>
    <property type="match status" value="1"/>
</dbReference>
<dbReference type="SUPFAM" id="SSF51735">
    <property type="entry name" value="NAD(P)-binding Rossmann-fold domains"/>
    <property type="match status" value="1"/>
</dbReference>
<gene>
    <name evidence="3" type="ORF">B5P45_29055</name>
</gene>
<dbReference type="InterPro" id="IPR046346">
    <property type="entry name" value="Aminoacid_DH-like_N_sf"/>
</dbReference>
<feature type="domain" description="Methylene-tetrahydromethanopterin dehydrogenase N-terminal" evidence="2">
    <location>
        <begin position="18"/>
        <end position="98"/>
    </location>
</feature>
<name>A0A2N9VPL5_9HYPH</name>